<organism evidence="3 14">
    <name type="scientific">Parabacteroides distasonis</name>
    <dbReference type="NCBI Taxonomy" id="823"/>
    <lineage>
        <taxon>Bacteria</taxon>
        <taxon>Pseudomonadati</taxon>
        <taxon>Bacteroidota</taxon>
        <taxon>Bacteroidia</taxon>
        <taxon>Bacteroidales</taxon>
        <taxon>Tannerellaceae</taxon>
        <taxon>Parabacteroides</taxon>
    </lineage>
</organism>
<feature type="signal peptide" evidence="1">
    <location>
        <begin position="1"/>
        <end position="20"/>
    </location>
</feature>
<sequence>MKRINYLLIVLSLLSVMACAGNDKITSDTNILPVSSRQFISDHFKDIPVSHIQIEKNLIRISSYDVILTDGTNVEFNHKGEWKEIKRHGLPIPPAIIPEVIQDLIKKNYSSNKVVKIEKEIRDYEIKLDNGLEMTFDLKGNLIDIDD</sequence>
<evidence type="ECO:0000313" key="11">
    <source>
        <dbReference type="EMBL" id="RLT74075.1"/>
    </source>
</evidence>
<dbReference type="InterPro" id="IPR021533">
    <property type="entry name" value="PepSY-like"/>
</dbReference>
<dbReference type="Proteomes" id="UP000441609">
    <property type="component" value="Unassembled WGS sequence"/>
</dbReference>
<evidence type="ECO:0000313" key="18">
    <source>
        <dbReference type="Proteomes" id="UP000432516"/>
    </source>
</evidence>
<reference evidence="10 16" key="2">
    <citation type="submission" date="2018-08" db="EMBL/GenBank/DDBJ databases">
        <title>A genome reference for cultivated species of the human gut microbiota.</title>
        <authorList>
            <person name="Zou Y."/>
            <person name="Xue W."/>
            <person name="Luo G."/>
        </authorList>
    </citation>
    <scope>NUCLEOTIDE SEQUENCE [LARGE SCALE GENOMIC DNA]</scope>
    <source>
        <strain evidence="10 16">AM30-4</strain>
    </source>
</reference>
<evidence type="ECO:0000313" key="5">
    <source>
        <dbReference type="EMBL" id="MDB9004976.1"/>
    </source>
</evidence>
<reference evidence="18 19" key="4">
    <citation type="journal article" date="2019" name="Nat. Med.">
        <title>A library of human gut bacterial isolates paired with longitudinal multiomics data enables mechanistic microbiome research.</title>
        <authorList>
            <person name="Poyet M."/>
            <person name="Groussin M."/>
            <person name="Gibbons S.M."/>
            <person name="Avila-Pacheco J."/>
            <person name="Jiang X."/>
            <person name="Kearney S.M."/>
            <person name="Perrotta A.R."/>
            <person name="Berdy B."/>
            <person name="Zhao S."/>
            <person name="Lieberman T.D."/>
            <person name="Swanson P.K."/>
            <person name="Smith M."/>
            <person name="Roesemann S."/>
            <person name="Alexander J.E."/>
            <person name="Rich S.A."/>
            <person name="Livny J."/>
            <person name="Vlamakis H."/>
            <person name="Clish C."/>
            <person name="Bullock K."/>
            <person name="Deik A."/>
            <person name="Scott J."/>
            <person name="Pierce K.A."/>
            <person name="Xavier R.J."/>
            <person name="Alm E.J."/>
        </authorList>
    </citation>
    <scope>NUCLEOTIDE SEQUENCE [LARGE SCALE GENOMIC DNA]</scope>
    <source>
        <strain evidence="8 18">BIOML-A2</strain>
        <strain evidence="9 20">BIOML-A20</strain>
        <strain evidence="7 19">BIOML-A32</strain>
        <strain evidence="6 21">BIOML-A9</strain>
    </source>
</reference>
<dbReference type="EMBL" id="WKMC01000009">
    <property type="protein sequence ID" value="MRZ51167.1"/>
    <property type="molecule type" value="Genomic_DNA"/>
</dbReference>
<gene>
    <name evidence="11" type="ORF">D7V78_06510</name>
    <name evidence="10" type="ORF">DW782_15875</name>
    <name evidence="4" type="ORF">ERS852380_02497</name>
    <name evidence="3" type="ORF">ERS852429_03271</name>
    <name evidence="12" type="ORF">FSA05_05470</name>
    <name evidence="7" type="ORF">GKD66_13225</name>
    <name evidence="6" type="ORF">GKD67_07855</name>
    <name evidence="8" type="ORF">GKD68_05065</name>
    <name evidence="9" type="ORF">GKD70_12435</name>
    <name evidence="5" type="ORF">PN599_08175</name>
</gene>
<evidence type="ECO:0000313" key="17">
    <source>
        <dbReference type="Proteomes" id="UP000315827"/>
    </source>
</evidence>
<evidence type="ECO:0000313" key="21">
    <source>
        <dbReference type="Proteomes" id="UP000461276"/>
    </source>
</evidence>
<accession>A0A173VR06</accession>
<evidence type="ECO:0000313" key="4">
    <source>
        <dbReference type="EMBL" id="CUO52249.1"/>
    </source>
</evidence>
<evidence type="ECO:0000313" key="19">
    <source>
        <dbReference type="Proteomes" id="UP000441358"/>
    </source>
</evidence>
<feature type="chain" id="PRO_5014533252" evidence="1">
    <location>
        <begin position="21"/>
        <end position="147"/>
    </location>
</feature>
<evidence type="ECO:0000313" key="10">
    <source>
        <dbReference type="EMBL" id="RHD72773.1"/>
    </source>
</evidence>
<evidence type="ECO:0000313" key="14">
    <source>
        <dbReference type="Proteomes" id="UP000095591"/>
    </source>
</evidence>
<reference evidence="13 14" key="1">
    <citation type="submission" date="2015-09" db="EMBL/GenBank/DDBJ databases">
        <authorList>
            <consortium name="Pathogen Informatics"/>
        </authorList>
    </citation>
    <scope>NUCLEOTIDE SEQUENCE [LARGE SCALE GENOMIC DNA]</scope>
    <source>
        <strain evidence="4 13">2789STDY5608822</strain>
        <strain evidence="3 14">2789STDY5608872</strain>
    </source>
</reference>
<dbReference type="Proteomes" id="UP000278164">
    <property type="component" value="Unassembled WGS sequence"/>
</dbReference>
<reference evidence="12 17" key="5">
    <citation type="submission" date="2019-07" db="EMBL/GenBank/DDBJ databases">
        <title>Genome sequencing of Parabacteroides distasonis iSURF_7.</title>
        <authorList>
            <person name="Degefu H.N."/>
            <person name="Ruoff K.L."/>
            <person name="Price C.E."/>
            <person name="Valls R.A."/>
            <person name="O'Toole G.A."/>
        </authorList>
    </citation>
    <scope>NUCLEOTIDE SEQUENCE [LARGE SCALE GENOMIC DNA]</scope>
    <source>
        <strain evidence="12 17">CFPLTA003_1B</strain>
    </source>
</reference>
<dbReference type="EMBL" id="WKMO01000010">
    <property type="protein sequence ID" value="MSB74075.1"/>
    <property type="molecule type" value="Genomic_DNA"/>
</dbReference>
<dbReference type="EMBL" id="WKNE01000003">
    <property type="protein sequence ID" value="MRZ54121.1"/>
    <property type="molecule type" value="Genomic_DNA"/>
</dbReference>
<evidence type="ECO:0000313" key="20">
    <source>
        <dbReference type="Proteomes" id="UP000441609"/>
    </source>
</evidence>
<dbReference type="Gene3D" id="3.40.1420.30">
    <property type="match status" value="1"/>
</dbReference>
<dbReference type="AlphaFoldDB" id="A0A173VR06"/>
<dbReference type="OrthoDB" id="710080at2"/>
<dbReference type="Proteomes" id="UP000432516">
    <property type="component" value="Unassembled WGS sequence"/>
</dbReference>
<dbReference type="Proteomes" id="UP000315827">
    <property type="component" value="Unassembled WGS sequence"/>
</dbReference>
<evidence type="ECO:0000256" key="1">
    <source>
        <dbReference type="SAM" id="SignalP"/>
    </source>
</evidence>
<evidence type="ECO:0000259" key="2">
    <source>
        <dbReference type="Pfam" id="PF11396"/>
    </source>
</evidence>
<reference evidence="11 15" key="3">
    <citation type="submission" date="2018-09" db="EMBL/GenBank/DDBJ databases">
        <title>Murine metabolic-syndrome-specific gut microbial biobank.</title>
        <authorList>
            <person name="Liu C."/>
        </authorList>
    </citation>
    <scope>NUCLEOTIDE SEQUENCE [LARGE SCALE GENOMIC DNA]</scope>
    <source>
        <strain evidence="11 15">8-P5</strain>
    </source>
</reference>
<protein>
    <submittedName>
        <fullName evidence="5">PepSY-like domain-containing protein</fullName>
    </submittedName>
    <submittedName>
        <fullName evidence="3">Protein of uncharacterized function (DUF2874)</fullName>
    </submittedName>
</protein>
<dbReference type="Proteomes" id="UP000461276">
    <property type="component" value="Unassembled WGS sequence"/>
</dbReference>
<evidence type="ECO:0000313" key="13">
    <source>
        <dbReference type="Proteomes" id="UP000095455"/>
    </source>
</evidence>
<dbReference type="Pfam" id="PF11396">
    <property type="entry name" value="PepSY_like"/>
    <property type="match status" value="1"/>
</dbReference>
<dbReference type="Proteomes" id="UP001210126">
    <property type="component" value="Unassembled WGS sequence"/>
</dbReference>
<dbReference type="Proteomes" id="UP000284660">
    <property type="component" value="Unassembled WGS sequence"/>
</dbReference>
<dbReference type="EMBL" id="QSJN01000010">
    <property type="protein sequence ID" value="RHD72773.1"/>
    <property type="molecule type" value="Genomic_DNA"/>
</dbReference>
<dbReference type="RefSeq" id="WP_005854734.1">
    <property type="nucleotide sequence ID" value="NZ_BQOC01000001.1"/>
</dbReference>
<evidence type="ECO:0000313" key="6">
    <source>
        <dbReference type="EMBL" id="MRY93140.1"/>
    </source>
</evidence>
<feature type="domain" description="Putative beta-lactamase-inhibitor-like PepSY-like" evidence="2">
    <location>
        <begin position="63"/>
        <end position="143"/>
    </location>
</feature>
<evidence type="ECO:0000313" key="8">
    <source>
        <dbReference type="EMBL" id="MRZ54121.1"/>
    </source>
</evidence>
<evidence type="ECO:0000313" key="9">
    <source>
        <dbReference type="EMBL" id="MSB74075.1"/>
    </source>
</evidence>
<dbReference type="PROSITE" id="PS51257">
    <property type="entry name" value="PROKAR_LIPOPROTEIN"/>
    <property type="match status" value="1"/>
</dbReference>
<evidence type="ECO:0000313" key="12">
    <source>
        <dbReference type="EMBL" id="TWV63585.1"/>
    </source>
</evidence>
<dbReference type="EMBL" id="WKMY01000004">
    <property type="protein sequence ID" value="MRY93140.1"/>
    <property type="molecule type" value="Genomic_DNA"/>
</dbReference>
<evidence type="ECO:0000313" key="7">
    <source>
        <dbReference type="EMBL" id="MRZ51167.1"/>
    </source>
</evidence>
<dbReference type="DNASU" id="5307082"/>
<dbReference type="EMBL" id="CYYK01000008">
    <property type="protein sequence ID" value="CUO52249.1"/>
    <property type="molecule type" value="Genomic_DNA"/>
</dbReference>
<keyword evidence="1" id="KW-0732">Signal</keyword>
<proteinExistence type="predicted"/>
<dbReference type="EMBL" id="JAQMPJ010000005">
    <property type="protein sequence ID" value="MDB9004976.1"/>
    <property type="molecule type" value="Genomic_DNA"/>
</dbReference>
<name>A0A173VR06_PARDI</name>
<evidence type="ECO:0000313" key="3">
    <source>
        <dbReference type="EMBL" id="CUN28587.1"/>
    </source>
</evidence>
<dbReference type="SUPFAM" id="SSF160574">
    <property type="entry name" value="BT0923-like"/>
    <property type="match status" value="1"/>
</dbReference>
<dbReference type="EMBL" id="VOHW01000002">
    <property type="protein sequence ID" value="TWV63585.1"/>
    <property type="molecule type" value="Genomic_DNA"/>
</dbReference>
<dbReference type="Proteomes" id="UP000441358">
    <property type="component" value="Unassembled WGS sequence"/>
</dbReference>
<evidence type="ECO:0000313" key="15">
    <source>
        <dbReference type="Proteomes" id="UP000278164"/>
    </source>
</evidence>
<dbReference type="OMA" id="IPANIMK"/>
<reference evidence="5" key="6">
    <citation type="submission" date="2023-01" db="EMBL/GenBank/DDBJ databases">
        <title>Human gut microbiome strain richness.</title>
        <authorList>
            <person name="Chen-Liaw A."/>
        </authorList>
    </citation>
    <scope>NUCLEOTIDE SEQUENCE</scope>
    <source>
        <strain evidence="5">RTP21484st1_E5_RTP21484_190118</strain>
    </source>
</reference>
<dbReference type="Proteomes" id="UP000095455">
    <property type="component" value="Unassembled WGS sequence"/>
</dbReference>
<dbReference type="EMBL" id="RAYI01000010">
    <property type="protein sequence ID" value="RLT74075.1"/>
    <property type="molecule type" value="Genomic_DNA"/>
</dbReference>
<dbReference type="Proteomes" id="UP000095591">
    <property type="component" value="Unassembled WGS sequence"/>
</dbReference>
<evidence type="ECO:0000313" key="16">
    <source>
        <dbReference type="Proteomes" id="UP000284660"/>
    </source>
</evidence>
<dbReference type="EMBL" id="CYXP01000008">
    <property type="protein sequence ID" value="CUN28587.1"/>
    <property type="molecule type" value="Genomic_DNA"/>
</dbReference>